<dbReference type="Proteomes" id="UP001152798">
    <property type="component" value="Chromosome 4"/>
</dbReference>
<proteinExistence type="predicted"/>
<evidence type="ECO:0000313" key="1">
    <source>
        <dbReference type="EMBL" id="CAH1400160.1"/>
    </source>
</evidence>
<name>A0A9P0HDW6_NEZVI</name>
<sequence length="116" mass="12784">MGIHHAASAAALWNINAEFYITAYSALCSGSFKFFSTEANDSRNREFTMVSIWISGVGDGSSKFDRVLEKYSTKDSAIVSGRILFLDGGDDPSRFLVHQILYLFDLCPYSIAIPTA</sequence>
<keyword evidence="2" id="KW-1185">Reference proteome</keyword>
<gene>
    <name evidence="1" type="ORF">NEZAVI_LOCUS9460</name>
</gene>
<evidence type="ECO:0000313" key="2">
    <source>
        <dbReference type="Proteomes" id="UP001152798"/>
    </source>
</evidence>
<dbReference type="EMBL" id="OV725080">
    <property type="protein sequence ID" value="CAH1400160.1"/>
    <property type="molecule type" value="Genomic_DNA"/>
</dbReference>
<protein>
    <submittedName>
        <fullName evidence="1">Uncharacterized protein</fullName>
    </submittedName>
</protein>
<organism evidence="1 2">
    <name type="scientific">Nezara viridula</name>
    <name type="common">Southern green stink bug</name>
    <name type="synonym">Cimex viridulus</name>
    <dbReference type="NCBI Taxonomy" id="85310"/>
    <lineage>
        <taxon>Eukaryota</taxon>
        <taxon>Metazoa</taxon>
        <taxon>Ecdysozoa</taxon>
        <taxon>Arthropoda</taxon>
        <taxon>Hexapoda</taxon>
        <taxon>Insecta</taxon>
        <taxon>Pterygota</taxon>
        <taxon>Neoptera</taxon>
        <taxon>Paraneoptera</taxon>
        <taxon>Hemiptera</taxon>
        <taxon>Heteroptera</taxon>
        <taxon>Panheteroptera</taxon>
        <taxon>Pentatomomorpha</taxon>
        <taxon>Pentatomoidea</taxon>
        <taxon>Pentatomidae</taxon>
        <taxon>Pentatominae</taxon>
        <taxon>Nezara</taxon>
    </lineage>
</organism>
<accession>A0A9P0HDW6</accession>
<reference evidence="1" key="1">
    <citation type="submission" date="2022-01" db="EMBL/GenBank/DDBJ databases">
        <authorList>
            <person name="King R."/>
        </authorList>
    </citation>
    <scope>NUCLEOTIDE SEQUENCE</scope>
</reference>
<dbReference type="AlphaFoldDB" id="A0A9P0HDW6"/>